<feature type="region of interest" description="Disordered" evidence="1">
    <location>
        <begin position="1"/>
        <end position="26"/>
    </location>
</feature>
<comment type="caution">
    <text evidence="2">The sequence shown here is derived from an EMBL/GenBank/DDBJ whole genome shotgun (WGS) entry which is preliminary data.</text>
</comment>
<gene>
    <name evidence="2" type="primary">RNF32</name>
    <name evidence="2" type="ORF">P7K49_026018</name>
</gene>
<protein>
    <submittedName>
        <fullName evidence="2">RING finger protein 32</fullName>
    </submittedName>
</protein>
<accession>A0ABQ9UJL7</accession>
<dbReference type="Proteomes" id="UP001266305">
    <property type="component" value="Unassembled WGS sequence"/>
</dbReference>
<name>A0ABQ9UJL7_SAGOE</name>
<dbReference type="PANTHER" id="PTHR14991:SF0">
    <property type="entry name" value="RING FINGER PROTEIN 32"/>
    <property type="match status" value="1"/>
</dbReference>
<dbReference type="EMBL" id="JASSZA010000012">
    <property type="protein sequence ID" value="KAK2096984.1"/>
    <property type="molecule type" value="Genomic_DNA"/>
</dbReference>
<dbReference type="InterPro" id="IPR042862">
    <property type="entry name" value="RNF32"/>
</dbReference>
<evidence type="ECO:0000256" key="1">
    <source>
        <dbReference type="SAM" id="MobiDB-lite"/>
    </source>
</evidence>
<evidence type="ECO:0000313" key="3">
    <source>
        <dbReference type="Proteomes" id="UP001266305"/>
    </source>
</evidence>
<evidence type="ECO:0000313" key="2">
    <source>
        <dbReference type="EMBL" id="KAK2096984.1"/>
    </source>
</evidence>
<proteinExistence type="predicted"/>
<organism evidence="2 3">
    <name type="scientific">Saguinus oedipus</name>
    <name type="common">Cotton-top tamarin</name>
    <name type="synonym">Oedipomidas oedipus</name>
    <dbReference type="NCBI Taxonomy" id="9490"/>
    <lineage>
        <taxon>Eukaryota</taxon>
        <taxon>Metazoa</taxon>
        <taxon>Chordata</taxon>
        <taxon>Craniata</taxon>
        <taxon>Vertebrata</taxon>
        <taxon>Euteleostomi</taxon>
        <taxon>Mammalia</taxon>
        <taxon>Eutheria</taxon>
        <taxon>Euarchontoglires</taxon>
        <taxon>Primates</taxon>
        <taxon>Haplorrhini</taxon>
        <taxon>Platyrrhini</taxon>
        <taxon>Cebidae</taxon>
        <taxon>Callitrichinae</taxon>
        <taxon>Saguinus</taxon>
    </lineage>
</organism>
<keyword evidence="3" id="KW-1185">Reference proteome</keyword>
<sequence length="81" mass="8918">MQKPLVAEEAQKLGLIGPPPPPLSSDEWEKVKQRSLLQGDSVQPCPICKEDFELRPQVFSVRGEARELMGCFLGTRPGAEA</sequence>
<dbReference type="PANTHER" id="PTHR14991">
    <property type="entry name" value="RING FINGER PROTEIN 32"/>
    <property type="match status" value="1"/>
</dbReference>
<reference evidence="2 3" key="1">
    <citation type="submission" date="2023-05" db="EMBL/GenBank/DDBJ databases">
        <title>B98-5 Cell Line De Novo Hybrid Assembly: An Optical Mapping Approach.</title>
        <authorList>
            <person name="Kananen K."/>
            <person name="Auerbach J.A."/>
            <person name="Kautto E."/>
            <person name="Blachly J.S."/>
        </authorList>
    </citation>
    <scope>NUCLEOTIDE SEQUENCE [LARGE SCALE GENOMIC DNA]</scope>
    <source>
        <strain evidence="2">B95-8</strain>
        <tissue evidence="2">Cell line</tissue>
    </source>
</reference>